<accession>A0A9P1GKD6</accession>
<proteinExistence type="inferred from homology"/>
<keyword evidence="16" id="KW-1185">Reference proteome</keyword>
<keyword evidence="8" id="KW-0804">Transcription</keyword>
<dbReference type="GO" id="GO:0000995">
    <property type="term" value="F:RNA polymerase III general transcription initiation factor activity"/>
    <property type="evidence" value="ECO:0007669"/>
    <property type="project" value="TreeGrafter"/>
</dbReference>
<evidence type="ECO:0000256" key="5">
    <source>
        <dbReference type="ARBA" id="ARBA00022833"/>
    </source>
</evidence>
<evidence type="ECO:0000256" key="3">
    <source>
        <dbReference type="ARBA" id="ARBA00022723"/>
    </source>
</evidence>
<dbReference type="GO" id="GO:0008270">
    <property type="term" value="F:zinc ion binding"/>
    <property type="evidence" value="ECO:0007669"/>
    <property type="project" value="UniProtKB-KW"/>
</dbReference>
<evidence type="ECO:0000256" key="4">
    <source>
        <dbReference type="ARBA" id="ARBA00022771"/>
    </source>
</evidence>
<evidence type="ECO:0000256" key="10">
    <source>
        <dbReference type="ARBA" id="ARBA00031009"/>
    </source>
</evidence>
<dbReference type="CDD" id="cd20554">
    <property type="entry name" value="CYCLIN_TFIIIB90_rpt2"/>
    <property type="match status" value="1"/>
</dbReference>
<evidence type="ECO:0000256" key="1">
    <source>
        <dbReference type="ARBA" id="ARBA00004123"/>
    </source>
</evidence>
<dbReference type="EMBL" id="CAMXCT020006622">
    <property type="protein sequence ID" value="CAL1170516.1"/>
    <property type="molecule type" value="Genomic_DNA"/>
</dbReference>
<evidence type="ECO:0000313" key="14">
    <source>
        <dbReference type="EMBL" id="CAI4017141.1"/>
    </source>
</evidence>
<evidence type="ECO:0000313" key="15">
    <source>
        <dbReference type="EMBL" id="CAL1170516.1"/>
    </source>
</evidence>
<feature type="region of interest" description="Disordered" evidence="12">
    <location>
        <begin position="415"/>
        <end position="455"/>
    </location>
</feature>
<dbReference type="InterPro" id="IPR013150">
    <property type="entry name" value="TFIIB_cyclin"/>
</dbReference>
<dbReference type="FunFam" id="1.10.472.10:FF:000002">
    <property type="entry name" value="Transcription factor IIIB 90 kDa subunit"/>
    <property type="match status" value="1"/>
</dbReference>
<dbReference type="SUPFAM" id="SSF57783">
    <property type="entry name" value="Zinc beta-ribbon"/>
    <property type="match status" value="1"/>
</dbReference>
<dbReference type="GO" id="GO:0070897">
    <property type="term" value="P:transcription preinitiation complex assembly"/>
    <property type="evidence" value="ECO:0007669"/>
    <property type="project" value="InterPro"/>
</dbReference>
<keyword evidence="6" id="KW-0805">Transcription regulation</keyword>
<dbReference type="GO" id="GO:0000126">
    <property type="term" value="C:transcription factor TFIIIB complex"/>
    <property type="evidence" value="ECO:0007669"/>
    <property type="project" value="TreeGrafter"/>
</dbReference>
<dbReference type="PANTHER" id="PTHR11618:SF4">
    <property type="entry name" value="TRANSCRIPTION FACTOR IIIB 90 KDA SUBUNIT"/>
    <property type="match status" value="1"/>
</dbReference>
<keyword evidence="4 11" id="KW-0863">Zinc-finger</keyword>
<evidence type="ECO:0000256" key="7">
    <source>
        <dbReference type="ARBA" id="ARBA00023159"/>
    </source>
</evidence>
<feature type="region of interest" description="Disordered" evidence="12">
    <location>
        <begin position="515"/>
        <end position="584"/>
    </location>
</feature>
<feature type="compositionally biased region" description="Basic and acidic residues" evidence="12">
    <location>
        <begin position="358"/>
        <end position="378"/>
    </location>
</feature>
<sequence length="612" mass="67982">MDPCRFCGSFDLVHNDARGDTVCGNCGELLEDRTMVTEATFITNSKGAKALAGATVDFTTGLFQGPSSHEVALTRGLSKIGHLADRLQLPAQIQEAGRRMYQLAVQLNFNAGLQQRYVTAACLYVVCRRNRSPQMLIDFSDVLQTPVKTIGRVYMKLMRRLVGGDAAHQQLGNTAVEVPLVDPSIFIERFARRLTLGGMQRKVQNTAMRLIQFMHRDWICIGRRPNGLCGAALLIASFYHGFRCSPKEIAEVVRMSEATLLTRLRELKDTPMARLSRDEFDKEKPELLLGEEHQTLPPCLKLSRAMKQAALEGPDQAALEGPSEVSALRALQDGADPAKSTRQADTDMPPPPVPVKRKRDEDEQMKKAERYTTRRPTEDDVQSIAKDIASHHGIEPILEGVEDPDTQARLKRLTEGKPDFAEDAVTDGAEKAAGCKAGDGEKDQEDGGESLSDVDDEELEGYLLDAEEKQNKSDIWHEVNKDYLEEWHLRSLEVWISGCPRYGWIRDPQLNFQFVSNDSHRSPRQQKRKKMREHVNAEQKANQAGPAGSEGYPSHQDSASETNGSSRRAPASSRRRKTSVSSCTQSALMGLAKKGKVAGNRINLEALESLFS</sequence>
<organism evidence="14">
    <name type="scientific">Cladocopium goreaui</name>
    <dbReference type="NCBI Taxonomy" id="2562237"/>
    <lineage>
        <taxon>Eukaryota</taxon>
        <taxon>Sar</taxon>
        <taxon>Alveolata</taxon>
        <taxon>Dinophyceae</taxon>
        <taxon>Suessiales</taxon>
        <taxon>Symbiodiniaceae</taxon>
        <taxon>Cladocopium</taxon>
    </lineage>
</organism>
<evidence type="ECO:0000256" key="9">
    <source>
        <dbReference type="ARBA" id="ARBA00023242"/>
    </source>
</evidence>
<dbReference type="GO" id="GO:0005634">
    <property type="term" value="C:nucleus"/>
    <property type="evidence" value="ECO:0007669"/>
    <property type="project" value="UniProtKB-SubCell"/>
</dbReference>
<comment type="caution">
    <text evidence="14">The sequence shown here is derived from an EMBL/GenBank/DDBJ whole genome shotgun (WGS) entry which is preliminary data.</text>
</comment>
<dbReference type="AlphaFoldDB" id="A0A9P1GKD6"/>
<evidence type="ECO:0000256" key="12">
    <source>
        <dbReference type="SAM" id="MobiDB-lite"/>
    </source>
</evidence>
<dbReference type="PRINTS" id="PR00685">
    <property type="entry name" value="TIFACTORIIB"/>
</dbReference>
<feature type="domain" description="TFIIB-type" evidence="13">
    <location>
        <begin position="1"/>
        <end position="31"/>
    </location>
</feature>
<comment type="similarity">
    <text evidence="2">Belongs to the TFIIB family.</text>
</comment>
<dbReference type="CDD" id="cd20553">
    <property type="entry name" value="CYCLIN_TFIIIB90_rpt1"/>
    <property type="match status" value="1"/>
</dbReference>
<comment type="subcellular location">
    <subcellularLocation>
        <location evidence="1">Nucleus</location>
    </subcellularLocation>
</comment>
<reference evidence="15" key="2">
    <citation type="submission" date="2024-04" db="EMBL/GenBank/DDBJ databases">
        <authorList>
            <person name="Chen Y."/>
            <person name="Shah S."/>
            <person name="Dougan E. K."/>
            <person name="Thang M."/>
            <person name="Chan C."/>
        </authorList>
    </citation>
    <scope>NUCLEOTIDE SEQUENCE [LARGE SCALE GENOMIC DNA]</scope>
</reference>
<feature type="compositionally biased region" description="Acidic residues" evidence="12">
    <location>
        <begin position="442"/>
        <end position="455"/>
    </location>
</feature>
<dbReference type="EMBL" id="CAMXCT030006622">
    <property type="protein sequence ID" value="CAL4804453.1"/>
    <property type="molecule type" value="Genomic_DNA"/>
</dbReference>
<feature type="region of interest" description="Disordered" evidence="12">
    <location>
        <begin position="333"/>
        <end position="381"/>
    </location>
</feature>
<dbReference type="Gene3D" id="1.20.5.650">
    <property type="entry name" value="Single helix bin"/>
    <property type="match status" value="1"/>
</dbReference>
<dbReference type="Pfam" id="PF08271">
    <property type="entry name" value="Zn_Ribbon_TF"/>
    <property type="match status" value="1"/>
</dbReference>
<keyword evidence="3" id="KW-0479">Metal-binding</keyword>
<dbReference type="PANTHER" id="PTHR11618">
    <property type="entry name" value="TRANSCRIPTION INITIATION FACTOR IIB-RELATED"/>
    <property type="match status" value="1"/>
</dbReference>
<gene>
    <name evidence="14" type="ORF">C1SCF055_LOCUS41811</name>
</gene>
<dbReference type="SUPFAM" id="SSF47954">
    <property type="entry name" value="Cyclin-like"/>
    <property type="match status" value="2"/>
</dbReference>
<feature type="compositionally biased region" description="Basic residues" evidence="12">
    <location>
        <begin position="522"/>
        <end position="532"/>
    </location>
</feature>
<dbReference type="Gene3D" id="2.20.25.10">
    <property type="match status" value="1"/>
</dbReference>
<dbReference type="Gene3D" id="1.10.472.10">
    <property type="entry name" value="Cyclin-like"/>
    <property type="match status" value="2"/>
</dbReference>
<evidence type="ECO:0000256" key="8">
    <source>
        <dbReference type="ARBA" id="ARBA00023163"/>
    </source>
</evidence>
<dbReference type="SMART" id="SM00385">
    <property type="entry name" value="CYCLIN"/>
    <property type="match status" value="2"/>
</dbReference>
<dbReference type="InterPro" id="IPR013137">
    <property type="entry name" value="Znf_TFIIB"/>
</dbReference>
<keyword evidence="5" id="KW-0862">Zinc</keyword>
<dbReference type="GO" id="GO:0017025">
    <property type="term" value="F:TBP-class protein binding"/>
    <property type="evidence" value="ECO:0007669"/>
    <property type="project" value="InterPro"/>
</dbReference>
<name>A0A9P1GKD6_9DINO</name>
<reference evidence="14" key="1">
    <citation type="submission" date="2022-10" db="EMBL/GenBank/DDBJ databases">
        <authorList>
            <person name="Chen Y."/>
            <person name="Dougan E. K."/>
            <person name="Chan C."/>
            <person name="Rhodes N."/>
            <person name="Thang M."/>
        </authorList>
    </citation>
    <scope>NUCLEOTIDE SEQUENCE</scope>
</reference>
<keyword evidence="9" id="KW-0539">Nucleus</keyword>
<dbReference type="InterPro" id="IPR013763">
    <property type="entry name" value="Cyclin-like_dom"/>
</dbReference>
<dbReference type="PROSITE" id="PS51134">
    <property type="entry name" value="ZF_TFIIB"/>
    <property type="match status" value="1"/>
</dbReference>
<dbReference type="GO" id="GO:0001006">
    <property type="term" value="F:RNA polymerase III type 3 promoter sequence-specific DNA binding"/>
    <property type="evidence" value="ECO:0007669"/>
    <property type="project" value="TreeGrafter"/>
</dbReference>
<dbReference type="Pfam" id="PF07741">
    <property type="entry name" value="BRF1"/>
    <property type="match status" value="1"/>
</dbReference>
<dbReference type="Proteomes" id="UP001152797">
    <property type="component" value="Unassembled WGS sequence"/>
</dbReference>
<dbReference type="InterPro" id="IPR000812">
    <property type="entry name" value="TFIIB"/>
</dbReference>
<dbReference type="EMBL" id="CAMXCT010006622">
    <property type="protein sequence ID" value="CAI4017141.1"/>
    <property type="molecule type" value="Genomic_DNA"/>
</dbReference>
<dbReference type="InterPro" id="IPR011665">
    <property type="entry name" value="BRF1_TBP-bd_dom"/>
</dbReference>
<evidence type="ECO:0000259" key="13">
    <source>
        <dbReference type="PROSITE" id="PS51134"/>
    </source>
</evidence>
<dbReference type="InterPro" id="IPR036915">
    <property type="entry name" value="Cyclin-like_sf"/>
</dbReference>
<dbReference type="GO" id="GO:0097550">
    <property type="term" value="C:transcription preinitiation complex"/>
    <property type="evidence" value="ECO:0007669"/>
    <property type="project" value="TreeGrafter"/>
</dbReference>
<keyword evidence="7" id="KW-0010">Activator</keyword>
<protein>
    <recommendedName>
        <fullName evidence="10">B-related factor 1</fullName>
    </recommendedName>
</protein>
<evidence type="ECO:0000256" key="2">
    <source>
        <dbReference type="ARBA" id="ARBA00010857"/>
    </source>
</evidence>
<feature type="compositionally biased region" description="Polar residues" evidence="12">
    <location>
        <begin position="555"/>
        <end position="564"/>
    </location>
</feature>
<evidence type="ECO:0000256" key="6">
    <source>
        <dbReference type="ARBA" id="ARBA00023015"/>
    </source>
</evidence>
<dbReference type="Pfam" id="PF00382">
    <property type="entry name" value="TFIIB"/>
    <property type="match status" value="2"/>
</dbReference>
<evidence type="ECO:0000313" key="16">
    <source>
        <dbReference type="Proteomes" id="UP001152797"/>
    </source>
</evidence>
<evidence type="ECO:0000256" key="11">
    <source>
        <dbReference type="PROSITE-ProRule" id="PRU00469"/>
    </source>
</evidence>
<dbReference type="OrthoDB" id="511529at2759"/>